<dbReference type="Proteomes" id="UP000236743">
    <property type="component" value="Unassembled WGS sequence"/>
</dbReference>
<organism evidence="1 2">
    <name type="scientific">Bosea lathyri</name>
    <dbReference type="NCBI Taxonomy" id="1036778"/>
    <lineage>
        <taxon>Bacteria</taxon>
        <taxon>Pseudomonadati</taxon>
        <taxon>Pseudomonadota</taxon>
        <taxon>Alphaproteobacteria</taxon>
        <taxon>Hyphomicrobiales</taxon>
        <taxon>Boseaceae</taxon>
        <taxon>Bosea</taxon>
    </lineage>
</organism>
<protein>
    <submittedName>
        <fullName evidence="1">Uncharacterized protein</fullName>
    </submittedName>
</protein>
<evidence type="ECO:0000313" key="2">
    <source>
        <dbReference type="Proteomes" id="UP000236743"/>
    </source>
</evidence>
<name>A0A1H6BJQ8_9HYPH</name>
<gene>
    <name evidence="1" type="ORF">SAMN04488115_107294</name>
</gene>
<dbReference type="AlphaFoldDB" id="A0A1H6BJQ8"/>
<keyword evidence="2" id="KW-1185">Reference proteome</keyword>
<accession>A0A1H6BJQ8</accession>
<proteinExistence type="predicted"/>
<sequence>MRDAAQERRETFVPSDNLLFYEFEYGLRHFDRPPGIIFHVEKHRSISRGLSVGRAGAVFQRRVGSSIRPLRPQGRV</sequence>
<reference evidence="1 2" key="1">
    <citation type="submission" date="2016-10" db="EMBL/GenBank/DDBJ databases">
        <authorList>
            <person name="de Groot N.N."/>
        </authorList>
    </citation>
    <scope>NUCLEOTIDE SEQUENCE [LARGE SCALE GENOMIC DNA]</scope>
    <source>
        <strain evidence="1 2">DSM 26656</strain>
    </source>
</reference>
<evidence type="ECO:0000313" key="1">
    <source>
        <dbReference type="EMBL" id="SEG60961.1"/>
    </source>
</evidence>
<dbReference type="EMBL" id="FNUY01000007">
    <property type="protein sequence ID" value="SEG60961.1"/>
    <property type="molecule type" value="Genomic_DNA"/>
</dbReference>